<dbReference type="Pfam" id="PF13186">
    <property type="entry name" value="SPASM"/>
    <property type="match status" value="1"/>
</dbReference>
<dbReference type="InterPro" id="IPR058240">
    <property type="entry name" value="rSAM_sf"/>
</dbReference>
<dbReference type="STRING" id="1267423.SAMN05216290_1305"/>
<name>A0A1I0NLP0_9BACT</name>
<comment type="cofactor">
    <cofactor evidence="1">
        <name>[4Fe-4S] cluster</name>
        <dbReference type="ChEBI" id="CHEBI:49883"/>
    </cofactor>
</comment>
<dbReference type="AlphaFoldDB" id="A0A1I0NLP0"/>
<evidence type="ECO:0000259" key="6">
    <source>
        <dbReference type="PROSITE" id="PS51918"/>
    </source>
</evidence>
<keyword evidence="8" id="KW-1185">Reference proteome</keyword>
<dbReference type="InterPro" id="IPR023885">
    <property type="entry name" value="4Fe4S-binding_SPASM_dom"/>
</dbReference>
<dbReference type="SUPFAM" id="SSF102114">
    <property type="entry name" value="Radical SAM enzymes"/>
    <property type="match status" value="1"/>
</dbReference>
<evidence type="ECO:0000313" key="8">
    <source>
        <dbReference type="Proteomes" id="UP000199437"/>
    </source>
</evidence>
<dbReference type="InterPro" id="IPR007197">
    <property type="entry name" value="rSAM"/>
</dbReference>
<dbReference type="RefSeq" id="WP_090257701.1">
    <property type="nucleotide sequence ID" value="NZ_FOIR01000001.1"/>
</dbReference>
<keyword evidence="4" id="KW-0408">Iron</keyword>
<dbReference type="GO" id="GO:0003824">
    <property type="term" value="F:catalytic activity"/>
    <property type="evidence" value="ECO:0007669"/>
    <property type="project" value="InterPro"/>
</dbReference>
<dbReference type="InterPro" id="IPR013785">
    <property type="entry name" value="Aldolase_TIM"/>
</dbReference>
<evidence type="ECO:0000256" key="3">
    <source>
        <dbReference type="ARBA" id="ARBA00022723"/>
    </source>
</evidence>
<evidence type="ECO:0000256" key="1">
    <source>
        <dbReference type="ARBA" id="ARBA00001966"/>
    </source>
</evidence>
<keyword evidence="3" id="KW-0479">Metal-binding</keyword>
<dbReference type="Pfam" id="PF04055">
    <property type="entry name" value="Radical_SAM"/>
    <property type="match status" value="1"/>
</dbReference>
<dbReference type="PANTHER" id="PTHR11228:SF7">
    <property type="entry name" value="PQQA PEPTIDE CYCLASE"/>
    <property type="match status" value="1"/>
</dbReference>
<proteinExistence type="predicted"/>
<dbReference type="PROSITE" id="PS51918">
    <property type="entry name" value="RADICAL_SAM"/>
    <property type="match status" value="1"/>
</dbReference>
<dbReference type="GO" id="GO:0046872">
    <property type="term" value="F:metal ion binding"/>
    <property type="evidence" value="ECO:0007669"/>
    <property type="project" value="UniProtKB-KW"/>
</dbReference>
<reference evidence="8" key="1">
    <citation type="submission" date="2016-10" db="EMBL/GenBank/DDBJ databases">
        <authorList>
            <person name="Varghese N."/>
            <person name="Submissions S."/>
        </authorList>
    </citation>
    <scope>NUCLEOTIDE SEQUENCE [LARGE SCALE GENOMIC DNA]</scope>
    <source>
        <strain evidence="8">CGMCC 1.12402</strain>
    </source>
</reference>
<dbReference type="CDD" id="cd21109">
    <property type="entry name" value="SPASM"/>
    <property type="match status" value="1"/>
</dbReference>
<keyword evidence="5" id="KW-0411">Iron-sulfur</keyword>
<protein>
    <submittedName>
        <fullName evidence="7">Radical SAM additional 4Fe4S-binding SPASM domain-containing protein</fullName>
    </submittedName>
</protein>
<dbReference type="Proteomes" id="UP000199437">
    <property type="component" value="Unassembled WGS sequence"/>
</dbReference>
<accession>A0A1I0NLP0</accession>
<evidence type="ECO:0000256" key="2">
    <source>
        <dbReference type="ARBA" id="ARBA00022691"/>
    </source>
</evidence>
<dbReference type="GO" id="GO:0051536">
    <property type="term" value="F:iron-sulfur cluster binding"/>
    <property type="evidence" value="ECO:0007669"/>
    <property type="project" value="UniProtKB-KW"/>
</dbReference>
<sequence>MGKIQSIIRRANAKISPKKLFYAPSWVVLGVNNICNLHCKMCDVGTQNINSNFATNLVGSHPINMPLELIQTIFDQVYKYYPKTRIGYGFTEPLVYPHLISSLNYAQEYGLDTSITTNGLTLASKAEELMESGLKSVFVSLDGPEDIHNYIRGHKSSFQRALKGIEAIIEKGNGPGISVFCVITEWNIGRLKEFADYFKNYPLKQLGFMHTNFTTQAMANDHNLVYGMTYPATESNTDELNLEAMDLDLLWEEIKSIESDEYPFPITFSPKTIKKDELTNFYQFPERLIGKRCHDAFNNLMIKSDGSVIPAHGRCYNLSIGNIYETELSSIWNSSIAGNFRKTLNDAGGLLPACSRCCSAFSS</sequence>
<evidence type="ECO:0000256" key="5">
    <source>
        <dbReference type="ARBA" id="ARBA00023014"/>
    </source>
</evidence>
<dbReference type="PANTHER" id="PTHR11228">
    <property type="entry name" value="RADICAL SAM DOMAIN PROTEIN"/>
    <property type="match status" value="1"/>
</dbReference>
<dbReference type="GeneID" id="99986036"/>
<dbReference type="Gene3D" id="3.20.20.70">
    <property type="entry name" value="Aldolase class I"/>
    <property type="match status" value="1"/>
</dbReference>
<evidence type="ECO:0000256" key="4">
    <source>
        <dbReference type="ARBA" id="ARBA00023004"/>
    </source>
</evidence>
<gene>
    <name evidence="7" type="ORF">SAMN05216290_1305</name>
</gene>
<dbReference type="SFLD" id="SFLDS00029">
    <property type="entry name" value="Radical_SAM"/>
    <property type="match status" value="1"/>
</dbReference>
<dbReference type="OrthoDB" id="7021155at2"/>
<organism evidence="7 8">
    <name type="scientific">Roseivirga pacifica</name>
    <dbReference type="NCBI Taxonomy" id="1267423"/>
    <lineage>
        <taxon>Bacteria</taxon>
        <taxon>Pseudomonadati</taxon>
        <taxon>Bacteroidota</taxon>
        <taxon>Cytophagia</taxon>
        <taxon>Cytophagales</taxon>
        <taxon>Roseivirgaceae</taxon>
        <taxon>Roseivirga</taxon>
    </lineage>
</organism>
<dbReference type="SFLD" id="SFLDG01067">
    <property type="entry name" value="SPASM/twitch_domain_containing"/>
    <property type="match status" value="1"/>
</dbReference>
<dbReference type="CDD" id="cd01335">
    <property type="entry name" value="Radical_SAM"/>
    <property type="match status" value="1"/>
</dbReference>
<keyword evidence="2" id="KW-0949">S-adenosyl-L-methionine</keyword>
<dbReference type="EMBL" id="FOIR01000001">
    <property type="protein sequence ID" value="SEW02359.1"/>
    <property type="molecule type" value="Genomic_DNA"/>
</dbReference>
<evidence type="ECO:0000313" key="7">
    <source>
        <dbReference type="EMBL" id="SEW02359.1"/>
    </source>
</evidence>
<dbReference type="InterPro" id="IPR050377">
    <property type="entry name" value="Radical_SAM_PqqE_MftC-like"/>
</dbReference>
<feature type="domain" description="Radical SAM core" evidence="6">
    <location>
        <begin position="21"/>
        <end position="261"/>
    </location>
</feature>